<proteinExistence type="predicted"/>
<reference evidence="1 2" key="1">
    <citation type="journal article" date="2016" name="Mol. Biol. Evol.">
        <title>Comparative Genomics of Early-Diverging Mushroom-Forming Fungi Provides Insights into the Origins of Lignocellulose Decay Capabilities.</title>
        <authorList>
            <person name="Nagy L.G."/>
            <person name="Riley R."/>
            <person name="Tritt A."/>
            <person name="Adam C."/>
            <person name="Daum C."/>
            <person name="Floudas D."/>
            <person name="Sun H."/>
            <person name="Yadav J.S."/>
            <person name="Pangilinan J."/>
            <person name="Larsson K.H."/>
            <person name="Matsuura K."/>
            <person name="Barry K."/>
            <person name="Labutti K."/>
            <person name="Kuo R."/>
            <person name="Ohm R.A."/>
            <person name="Bhattacharya S.S."/>
            <person name="Shirouzu T."/>
            <person name="Yoshinaga Y."/>
            <person name="Martin F.M."/>
            <person name="Grigoriev I.V."/>
            <person name="Hibbett D.S."/>
        </authorList>
    </citation>
    <scope>NUCLEOTIDE SEQUENCE [LARGE SCALE GENOMIC DNA]</scope>
    <source>
        <strain evidence="1 2">CBS 109695</strain>
    </source>
</reference>
<keyword evidence="2" id="KW-1185">Reference proteome</keyword>
<dbReference type="AlphaFoldDB" id="A0A167TVK6"/>
<sequence length="154" mass="17075">MKWNGGGGWWCKGGATAMVLSCKWSISPAHIIFLQHLHQFSFLWLTKRLDNPHANTKVSREAHCGRVSARGETRRSHNGSHRGHIGPEAARKHSHLVFASPYQDTGGRQAPPIHVKDMKFLIDIDSIITTSHKLHIIGGSLEVDVPPNARNEAP</sequence>
<protein>
    <submittedName>
        <fullName evidence="1">Uncharacterized protein</fullName>
    </submittedName>
</protein>
<dbReference type="Proteomes" id="UP000076532">
    <property type="component" value="Unassembled WGS sequence"/>
</dbReference>
<evidence type="ECO:0000313" key="1">
    <source>
        <dbReference type="EMBL" id="KZP03327.1"/>
    </source>
</evidence>
<accession>A0A167TVK6</accession>
<name>A0A167TVK6_9AGAM</name>
<dbReference type="EMBL" id="KV418099">
    <property type="protein sequence ID" value="KZP03327.1"/>
    <property type="molecule type" value="Genomic_DNA"/>
</dbReference>
<organism evidence="1 2">
    <name type="scientific">Athelia psychrophila</name>
    <dbReference type="NCBI Taxonomy" id="1759441"/>
    <lineage>
        <taxon>Eukaryota</taxon>
        <taxon>Fungi</taxon>
        <taxon>Dikarya</taxon>
        <taxon>Basidiomycota</taxon>
        <taxon>Agaricomycotina</taxon>
        <taxon>Agaricomycetes</taxon>
        <taxon>Agaricomycetidae</taxon>
        <taxon>Atheliales</taxon>
        <taxon>Atheliaceae</taxon>
        <taxon>Athelia</taxon>
    </lineage>
</organism>
<evidence type="ECO:0000313" key="2">
    <source>
        <dbReference type="Proteomes" id="UP000076532"/>
    </source>
</evidence>
<gene>
    <name evidence="1" type="ORF">FIBSPDRAFT_905099</name>
</gene>